<reference evidence="2" key="1">
    <citation type="journal article" date="2014" name="Front. Microbiol.">
        <title>High frequency of phylogenetically diverse reductive dehalogenase-homologous genes in deep subseafloor sedimentary metagenomes.</title>
        <authorList>
            <person name="Kawai M."/>
            <person name="Futagami T."/>
            <person name="Toyoda A."/>
            <person name="Takaki Y."/>
            <person name="Nishi S."/>
            <person name="Hori S."/>
            <person name="Arai W."/>
            <person name="Tsubouchi T."/>
            <person name="Morono Y."/>
            <person name="Uchiyama I."/>
            <person name="Ito T."/>
            <person name="Fujiyama A."/>
            <person name="Inagaki F."/>
            <person name="Takami H."/>
        </authorList>
    </citation>
    <scope>NUCLEOTIDE SEQUENCE</scope>
    <source>
        <strain evidence="2">Expedition CK06-06</strain>
    </source>
</reference>
<sequence>MEDIQKIGLLKMDFLGLKTLSLIDKTLFLINKTKNIDIDINNISADDKKTFNMLCEGECLGV</sequence>
<comment type="caution">
    <text evidence="2">The sequence shown here is derived from an EMBL/GenBank/DDBJ whole genome shotgun (WGS) entry which is preliminary data.</text>
</comment>
<gene>
    <name evidence="2" type="ORF">S01H4_10079</name>
</gene>
<name>X0ZM08_9ZZZZ</name>
<dbReference type="InterPro" id="IPR040982">
    <property type="entry name" value="DNA_pol3_finger"/>
</dbReference>
<dbReference type="InterPro" id="IPR004805">
    <property type="entry name" value="DnaE2/DnaE/PolC"/>
</dbReference>
<evidence type="ECO:0000259" key="1">
    <source>
        <dbReference type="Pfam" id="PF17657"/>
    </source>
</evidence>
<evidence type="ECO:0000313" key="2">
    <source>
        <dbReference type="EMBL" id="GAG61413.1"/>
    </source>
</evidence>
<protein>
    <recommendedName>
        <fullName evidence="1">DNA polymerase III alpha subunit finger domain-containing protein</fullName>
    </recommendedName>
</protein>
<proteinExistence type="predicted"/>
<dbReference type="PANTHER" id="PTHR32294">
    <property type="entry name" value="DNA POLYMERASE III SUBUNIT ALPHA"/>
    <property type="match status" value="1"/>
</dbReference>
<dbReference type="AlphaFoldDB" id="X0ZM08"/>
<dbReference type="GO" id="GO:0008408">
    <property type="term" value="F:3'-5' exonuclease activity"/>
    <property type="evidence" value="ECO:0007669"/>
    <property type="project" value="InterPro"/>
</dbReference>
<dbReference type="Pfam" id="PF17657">
    <property type="entry name" value="DNA_pol3_finger"/>
    <property type="match status" value="1"/>
</dbReference>
<feature type="domain" description="DNA polymerase III alpha subunit finger" evidence="1">
    <location>
        <begin position="19"/>
        <end position="62"/>
    </location>
</feature>
<organism evidence="2">
    <name type="scientific">marine sediment metagenome</name>
    <dbReference type="NCBI Taxonomy" id="412755"/>
    <lineage>
        <taxon>unclassified sequences</taxon>
        <taxon>metagenomes</taxon>
        <taxon>ecological metagenomes</taxon>
    </lineage>
</organism>
<dbReference type="EMBL" id="BART01003782">
    <property type="protein sequence ID" value="GAG61413.1"/>
    <property type="molecule type" value="Genomic_DNA"/>
</dbReference>
<dbReference type="GO" id="GO:0006260">
    <property type="term" value="P:DNA replication"/>
    <property type="evidence" value="ECO:0007669"/>
    <property type="project" value="InterPro"/>
</dbReference>
<dbReference type="PANTHER" id="PTHR32294:SF0">
    <property type="entry name" value="DNA POLYMERASE III SUBUNIT ALPHA"/>
    <property type="match status" value="1"/>
</dbReference>
<accession>X0ZM08</accession>
<feature type="non-terminal residue" evidence="2">
    <location>
        <position position="62"/>
    </location>
</feature>